<dbReference type="PROSITE" id="PS50991">
    <property type="entry name" value="PYR_CT"/>
    <property type="match status" value="1"/>
</dbReference>
<evidence type="ECO:0000256" key="7">
    <source>
        <dbReference type="ARBA" id="ARBA00048263"/>
    </source>
</evidence>
<dbReference type="InterPro" id="IPR000891">
    <property type="entry name" value="PYR_CT"/>
</dbReference>
<keyword evidence="5 9" id="KW-0808">Transferase</keyword>
<dbReference type="SUPFAM" id="SSF110921">
    <property type="entry name" value="2-isopropylmalate synthase LeuA, allosteric (dimerisation) domain"/>
    <property type="match status" value="1"/>
</dbReference>
<evidence type="ECO:0000256" key="4">
    <source>
        <dbReference type="ARBA" id="ARBA00022624"/>
    </source>
</evidence>
<comment type="pathway">
    <text evidence="1">Amino-acid biosynthesis; L-isoleucine biosynthesis; 2-oxobutanoate from pyruvate: step 1/3.</text>
</comment>
<protein>
    <recommendedName>
        <fullName evidence="8">Citramalate synthase</fullName>
        <ecNumber evidence="8">2.3.3.21</ecNumber>
    </recommendedName>
</protein>
<dbReference type="InterPro" id="IPR054691">
    <property type="entry name" value="LeuA/HCS_post-cat"/>
</dbReference>
<dbReference type="InterPro" id="IPR013709">
    <property type="entry name" value="2-isopropylmalate_synth_dimer"/>
</dbReference>
<dbReference type="GO" id="GO:0016746">
    <property type="term" value="F:acyltransferase activity"/>
    <property type="evidence" value="ECO:0007669"/>
    <property type="project" value="UniProtKB-KW"/>
</dbReference>
<comment type="catalytic activity">
    <reaction evidence="7">
        <text>pyruvate + acetyl-CoA + H2O = (3R)-citramalate + CoA + H(+)</text>
        <dbReference type="Rhea" id="RHEA:19045"/>
        <dbReference type="ChEBI" id="CHEBI:15361"/>
        <dbReference type="ChEBI" id="CHEBI:15377"/>
        <dbReference type="ChEBI" id="CHEBI:15378"/>
        <dbReference type="ChEBI" id="CHEBI:30934"/>
        <dbReference type="ChEBI" id="CHEBI:57287"/>
        <dbReference type="ChEBI" id="CHEBI:57288"/>
        <dbReference type="EC" id="2.3.3.21"/>
    </reaction>
</comment>
<dbReference type="Pfam" id="PF22617">
    <property type="entry name" value="HCS_D2"/>
    <property type="match status" value="1"/>
</dbReference>
<keyword evidence="11" id="KW-0012">Acyltransferase</keyword>
<evidence type="ECO:0000259" key="10">
    <source>
        <dbReference type="PROSITE" id="PS50991"/>
    </source>
</evidence>
<gene>
    <name evidence="11" type="primary">cimA</name>
    <name evidence="11" type="ORF">GEAMG1_1445</name>
</gene>
<dbReference type="InterPro" id="IPR013785">
    <property type="entry name" value="Aldolase_TIM"/>
</dbReference>
<dbReference type="NCBIfam" id="TIGR00977">
    <property type="entry name" value="citramal_synth"/>
    <property type="match status" value="1"/>
</dbReference>
<dbReference type="InterPro" id="IPR036230">
    <property type="entry name" value="LeuA_allosteric_dom_sf"/>
</dbReference>
<dbReference type="Pfam" id="PF08502">
    <property type="entry name" value="LeuA_dimer"/>
    <property type="match status" value="1"/>
</dbReference>
<sequence length="523" mass="58231">MSLVKLYDTTLRDGTQAEDISFLVEDKIRIAHKLDELGIHYIEGGWPGSNPKDVAFFKDIKKSKLSQAKIAAFGSTRRAKTTPDKDHNIKTLIAAEPDVITIFGKTWDFHVREALRISLEENLELIYDSLEFLKQNTPEVCYDAEHFFDGYKANPDYAIKTLQAAQQAKVDCIVLCDTNGGTMPYEIAEIISAVKKHITTPLGIHTHNDGECAVANSIQAVHQGIVQVQGTINGFGERCGNANLCSIIPAIKLKLKKECISDEQLRHLREVSHFVYELANISPEKRQAYVGKSAFAHKGGVHVSAIQRHPETYEHIRPEVVGNSTRVLVSDLSGRSNILAKAEEFNINLDSKDPVTQEILESIKDMENRGFQFEGAEASFELLMKKALGTHKNYFQVMGFRVIDEKRTDDQSPTAEATVKVKVGGKVEHTAAEGHGPVNALDNALRKALEKFYPKLKEVKLHDYKVRVLPAGQGTASSIRVLIESGDKQMRWGTVGVSDNIIDASYQALLDSIDFKLHHSEEK</sequence>
<proteinExistence type="inferred from homology"/>
<accession>A0ABN8HI70</accession>
<reference evidence="11 12" key="1">
    <citation type="submission" date="2022-03" db="EMBL/GenBank/DDBJ databases">
        <authorList>
            <person name="Koch H."/>
        </authorList>
    </citation>
    <scope>NUCLEOTIDE SEQUENCE [LARGE SCALE GENOMIC DNA]</scope>
    <source>
        <strain evidence="11 12">G1</strain>
    </source>
</reference>
<evidence type="ECO:0000256" key="9">
    <source>
        <dbReference type="RuleBase" id="RU003523"/>
    </source>
</evidence>
<dbReference type="CDD" id="cd07941">
    <property type="entry name" value="DRE_TIM_LeuA3"/>
    <property type="match status" value="1"/>
</dbReference>
<evidence type="ECO:0000256" key="8">
    <source>
        <dbReference type="NCBIfam" id="TIGR00977"/>
    </source>
</evidence>
<dbReference type="InterPro" id="IPR005675">
    <property type="entry name" value="Citramal_synthase"/>
</dbReference>
<keyword evidence="6" id="KW-0100">Branched-chain amino acid biosynthesis</keyword>
<dbReference type="Gene3D" id="3.20.20.70">
    <property type="entry name" value="Aldolase class I"/>
    <property type="match status" value="1"/>
</dbReference>
<dbReference type="PROSITE" id="PS00815">
    <property type="entry name" value="AIPM_HOMOCIT_SYNTH_1"/>
    <property type="match status" value="1"/>
</dbReference>
<keyword evidence="4" id="KW-0412">Isoleucine biosynthesis</keyword>
<dbReference type="SMART" id="SM00917">
    <property type="entry name" value="LeuA_dimer"/>
    <property type="match status" value="1"/>
</dbReference>
<evidence type="ECO:0000256" key="5">
    <source>
        <dbReference type="ARBA" id="ARBA00022679"/>
    </source>
</evidence>
<keyword evidence="3" id="KW-0028">Amino-acid biosynthesis</keyword>
<dbReference type="EC" id="2.3.3.21" evidence="8"/>
<dbReference type="SUPFAM" id="SSF51569">
    <property type="entry name" value="Aldolase"/>
    <property type="match status" value="1"/>
</dbReference>
<dbReference type="InterPro" id="IPR002034">
    <property type="entry name" value="AIPM/Hcit_synth_CS"/>
</dbReference>
<dbReference type="RefSeq" id="WP_305732109.1">
    <property type="nucleotide sequence ID" value="NZ_OW150024.1"/>
</dbReference>
<dbReference type="PANTHER" id="PTHR43538:SF1">
    <property type="entry name" value="(R)-CITRAMALATE SYNTHASE"/>
    <property type="match status" value="1"/>
</dbReference>
<feature type="domain" description="Pyruvate carboxyltransferase" evidence="10">
    <location>
        <begin position="4"/>
        <end position="266"/>
    </location>
</feature>
<name>A0ABN8HI70_9BACT</name>
<keyword evidence="12" id="KW-1185">Reference proteome</keyword>
<comment type="similarity">
    <text evidence="2 9">Belongs to the alpha-IPM synthase/homocitrate synthase family.</text>
</comment>
<evidence type="ECO:0000256" key="3">
    <source>
        <dbReference type="ARBA" id="ARBA00022605"/>
    </source>
</evidence>
<evidence type="ECO:0000256" key="6">
    <source>
        <dbReference type="ARBA" id="ARBA00023304"/>
    </source>
</evidence>
<evidence type="ECO:0000256" key="2">
    <source>
        <dbReference type="ARBA" id="ARBA00006154"/>
    </source>
</evidence>
<dbReference type="Pfam" id="PF00682">
    <property type="entry name" value="HMGL-like"/>
    <property type="match status" value="1"/>
</dbReference>
<dbReference type="Gene3D" id="1.10.238.260">
    <property type="match status" value="1"/>
</dbReference>
<organism evidence="11 12">
    <name type="scientific">Trichlorobacter ammonificans</name>
    <dbReference type="NCBI Taxonomy" id="2916410"/>
    <lineage>
        <taxon>Bacteria</taxon>
        <taxon>Pseudomonadati</taxon>
        <taxon>Thermodesulfobacteriota</taxon>
        <taxon>Desulfuromonadia</taxon>
        <taxon>Geobacterales</taxon>
        <taxon>Geobacteraceae</taxon>
        <taxon>Trichlorobacter</taxon>
    </lineage>
</organism>
<dbReference type="PANTHER" id="PTHR43538">
    <property type="entry name" value="ALPHA-IPM SYNTHASE/HOMOCITRATE SYNTHASE"/>
    <property type="match status" value="1"/>
</dbReference>
<dbReference type="Proteomes" id="UP001295463">
    <property type="component" value="Chromosome"/>
</dbReference>
<evidence type="ECO:0000313" key="11">
    <source>
        <dbReference type="EMBL" id="CAH2031275.1"/>
    </source>
</evidence>
<evidence type="ECO:0000256" key="1">
    <source>
        <dbReference type="ARBA" id="ARBA00004743"/>
    </source>
</evidence>
<dbReference type="EMBL" id="OW150024">
    <property type="protein sequence ID" value="CAH2031275.1"/>
    <property type="molecule type" value="Genomic_DNA"/>
</dbReference>
<dbReference type="Gene3D" id="3.30.160.270">
    <property type="match status" value="1"/>
</dbReference>
<evidence type="ECO:0000313" key="12">
    <source>
        <dbReference type="Proteomes" id="UP001295463"/>
    </source>
</evidence>